<name>A0A3P1SNC5_9GAMM</name>
<feature type="domain" description="Tyr recombinase" evidence="6">
    <location>
        <begin position="327"/>
        <end position="521"/>
    </location>
</feature>
<evidence type="ECO:0000256" key="5">
    <source>
        <dbReference type="PROSITE-ProRule" id="PRU01248"/>
    </source>
</evidence>
<dbReference type="GO" id="GO:0003677">
    <property type="term" value="F:DNA binding"/>
    <property type="evidence" value="ECO:0007669"/>
    <property type="project" value="UniProtKB-UniRule"/>
</dbReference>
<dbReference type="SUPFAM" id="SSF56349">
    <property type="entry name" value="DNA breaking-rejoining enzymes"/>
    <property type="match status" value="1"/>
</dbReference>
<dbReference type="PANTHER" id="PTHR30349:SF41">
    <property type="entry name" value="INTEGRASE_RECOMBINASE PROTEIN MJ0367-RELATED"/>
    <property type="match status" value="1"/>
</dbReference>
<evidence type="ECO:0000259" key="6">
    <source>
        <dbReference type="PROSITE" id="PS51898"/>
    </source>
</evidence>
<dbReference type="GO" id="GO:0015074">
    <property type="term" value="P:DNA integration"/>
    <property type="evidence" value="ECO:0007669"/>
    <property type="project" value="UniProtKB-KW"/>
</dbReference>
<comment type="caution">
    <text evidence="8">The sequence shown here is derived from an EMBL/GenBank/DDBJ whole genome shotgun (WGS) entry which is preliminary data.</text>
</comment>
<dbReference type="OrthoDB" id="9784724at2"/>
<evidence type="ECO:0000313" key="9">
    <source>
        <dbReference type="Proteomes" id="UP000267535"/>
    </source>
</evidence>
<keyword evidence="4" id="KW-0233">DNA recombination</keyword>
<gene>
    <name evidence="8" type="ORF">EHS89_12830</name>
</gene>
<dbReference type="InterPro" id="IPR010998">
    <property type="entry name" value="Integrase_recombinase_N"/>
</dbReference>
<accession>A0A3P1SNC5</accession>
<dbReference type="AlphaFoldDB" id="A0A3P1SNC5"/>
<protein>
    <submittedName>
        <fullName evidence="8">Site-specific integrase</fullName>
    </submittedName>
</protein>
<proteinExistence type="inferred from homology"/>
<dbReference type="InterPro" id="IPR011010">
    <property type="entry name" value="DNA_brk_join_enz"/>
</dbReference>
<keyword evidence="9" id="KW-1185">Reference proteome</keyword>
<reference evidence="8 9" key="1">
    <citation type="submission" date="2018-11" db="EMBL/GenBank/DDBJ databases">
        <title>The draft genome sequence of Amphritea balenae JAMM 1525T.</title>
        <authorList>
            <person name="Fang Z."/>
            <person name="Zhang Y."/>
            <person name="Han X."/>
        </authorList>
    </citation>
    <scope>NUCLEOTIDE SEQUENCE [LARGE SCALE GENOMIC DNA]</scope>
    <source>
        <strain evidence="8 9">JAMM 1525</strain>
    </source>
</reference>
<dbReference type="Gene3D" id="1.10.443.10">
    <property type="entry name" value="Intergrase catalytic core"/>
    <property type="match status" value="1"/>
</dbReference>
<dbReference type="InterPro" id="IPR044068">
    <property type="entry name" value="CB"/>
</dbReference>
<dbReference type="CDD" id="cd01184">
    <property type="entry name" value="INT_C_like_1"/>
    <property type="match status" value="1"/>
</dbReference>
<dbReference type="InterPro" id="IPR013762">
    <property type="entry name" value="Integrase-like_cat_sf"/>
</dbReference>
<evidence type="ECO:0000256" key="4">
    <source>
        <dbReference type="ARBA" id="ARBA00023172"/>
    </source>
</evidence>
<dbReference type="RefSeq" id="WP_124926560.1">
    <property type="nucleotide sequence ID" value="NZ_BMOH01000002.1"/>
</dbReference>
<dbReference type="PANTHER" id="PTHR30349">
    <property type="entry name" value="PHAGE INTEGRASE-RELATED"/>
    <property type="match status" value="1"/>
</dbReference>
<dbReference type="InterPro" id="IPR050090">
    <property type="entry name" value="Tyrosine_recombinase_XerCD"/>
</dbReference>
<feature type="domain" description="Core-binding (CB)" evidence="7">
    <location>
        <begin position="192"/>
        <end position="304"/>
    </location>
</feature>
<dbReference type="GO" id="GO:0006310">
    <property type="term" value="P:DNA recombination"/>
    <property type="evidence" value="ECO:0007669"/>
    <property type="project" value="UniProtKB-KW"/>
</dbReference>
<dbReference type="PROSITE" id="PS51900">
    <property type="entry name" value="CB"/>
    <property type="match status" value="1"/>
</dbReference>
<sequence>MTHLRTPSYLLQRPSGFYFRYQIPARFRSSVGCNELQLPLHINDTHKAKHISTGMALTLKRTLETAMGTQLTKADLKRIAQHWKTRHLMSMEEDKATARIITPDRHEEQLTSLELLLSDLRERFALNSYADLTEDAFELLSKESYTPTDVQLLTYELAKARLEALEQQTQLYKGKIPTPNTASITAVDDKSYSDALMSTIFETYASEKLRNKDWVEKTQHEHRYALKLLIGFIGDKSVSTISKADILKVKETLVRLPKNITKDKRFTGLSVQEIVDSGISDDYISPTSIKKYLNLISSFIDWCQRNGFIAENPAKGMIPKRKHNSRDERPPFNDADIAAILIHPQISRPETKKPHQFWLPRLGMYTGARIEELSQLHTKDVKELDGIHYIDIKASRPDQHLKNPQSPRIIPLHPSLIEAGFIEYLKKVDQTTPDGLIFPELYKTDGKYSHNVSKWFSRAKKKAGVVDGKTFHSYRHTFADKLRALSTEDYVIKRLMGHATQSETHDRYGSTDIKLLAKAINQISFQ</sequence>
<dbReference type="Proteomes" id="UP000267535">
    <property type="component" value="Unassembled WGS sequence"/>
</dbReference>
<organism evidence="8 9">
    <name type="scientific">Amphritea balenae</name>
    <dbReference type="NCBI Taxonomy" id="452629"/>
    <lineage>
        <taxon>Bacteria</taxon>
        <taxon>Pseudomonadati</taxon>
        <taxon>Pseudomonadota</taxon>
        <taxon>Gammaproteobacteria</taxon>
        <taxon>Oceanospirillales</taxon>
        <taxon>Oceanospirillaceae</taxon>
        <taxon>Amphritea</taxon>
    </lineage>
</organism>
<evidence type="ECO:0000256" key="2">
    <source>
        <dbReference type="ARBA" id="ARBA00022908"/>
    </source>
</evidence>
<evidence type="ECO:0000256" key="3">
    <source>
        <dbReference type="ARBA" id="ARBA00023125"/>
    </source>
</evidence>
<dbReference type="Pfam" id="PF00589">
    <property type="entry name" value="Phage_integrase"/>
    <property type="match status" value="1"/>
</dbReference>
<dbReference type="PROSITE" id="PS51898">
    <property type="entry name" value="TYR_RECOMBINASE"/>
    <property type="match status" value="1"/>
</dbReference>
<keyword evidence="3 5" id="KW-0238">DNA-binding</keyword>
<dbReference type="Gene3D" id="1.10.150.130">
    <property type="match status" value="1"/>
</dbReference>
<dbReference type="InterPro" id="IPR002104">
    <property type="entry name" value="Integrase_catalytic"/>
</dbReference>
<dbReference type="EMBL" id="RQXV01000007">
    <property type="protein sequence ID" value="RRC98499.1"/>
    <property type="molecule type" value="Genomic_DNA"/>
</dbReference>
<evidence type="ECO:0000256" key="1">
    <source>
        <dbReference type="ARBA" id="ARBA00008857"/>
    </source>
</evidence>
<evidence type="ECO:0000259" key="7">
    <source>
        <dbReference type="PROSITE" id="PS51900"/>
    </source>
</evidence>
<evidence type="ECO:0000313" key="8">
    <source>
        <dbReference type="EMBL" id="RRC98499.1"/>
    </source>
</evidence>
<keyword evidence="2" id="KW-0229">DNA integration</keyword>
<comment type="similarity">
    <text evidence="1">Belongs to the 'phage' integrase family.</text>
</comment>